<dbReference type="Gene3D" id="3.30.1360.120">
    <property type="entry name" value="Probable tRNA modification gtpase trme, domain 1"/>
    <property type="match status" value="1"/>
</dbReference>
<dbReference type="SUPFAM" id="SSF103025">
    <property type="entry name" value="Folate-binding domain"/>
    <property type="match status" value="1"/>
</dbReference>
<dbReference type="Gene3D" id="3.30.70.1400">
    <property type="entry name" value="Aminomethyltransferase beta-barrel domains"/>
    <property type="match status" value="1"/>
</dbReference>
<dbReference type="GO" id="GO:0032259">
    <property type="term" value="P:methylation"/>
    <property type="evidence" value="ECO:0007669"/>
    <property type="project" value="UniProtKB-KW"/>
</dbReference>
<dbReference type="EMBL" id="QNBE01000092">
    <property type="protein sequence ID" value="RKX69316.1"/>
    <property type="molecule type" value="Genomic_DNA"/>
</dbReference>
<dbReference type="AlphaFoldDB" id="A0A660SGQ0"/>
<comment type="caution">
    <text evidence="11">The sequence shown here is derived from an EMBL/GenBank/DDBJ whole genome shotgun (WGS) entry which is preliminary data.</text>
</comment>
<evidence type="ECO:0000256" key="1">
    <source>
        <dbReference type="ARBA" id="ARBA00008609"/>
    </source>
</evidence>
<dbReference type="NCBIfam" id="TIGR00528">
    <property type="entry name" value="gcvT"/>
    <property type="match status" value="1"/>
</dbReference>
<dbReference type="FunFam" id="4.10.1250.10:FF:000001">
    <property type="entry name" value="Aminomethyltransferase"/>
    <property type="match status" value="1"/>
</dbReference>
<dbReference type="GO" id="GO:0004047">
    <property type="term" value="F:aminomethyltransferase activity"/>
    <property type="evidence" value="ECO:0007669"/>
    <property type="project" value="UniProtKB-UniRule"/>
</dbReference>
<comment type="subunit">
    <text evidence="7">The glycine cleavage system is composed of four proteins: P, T, L and H.</text>
</comment>
<evidence type="ECO:0000313" key="12">
    <source>
        <dbReference type="Proteomes" id="UP000268469"/>
    </source>
</evidence>
<dbReference type="GO" id="GO:0019464">
    <property type="term" value="P:glycine decarboxylation via glycine cleavage system"/>
    <property type="evidence" value="ECO:0007669"/>
    <property type="project" value="UniProtKB-UniRule"/>
</dbReference>
<evidence type="ECO:0000259" key="10">
    <source>
        <dbReference type="Pfam" id="PF08669"/>
    </source>
</evidence>
<dbReference type="PANTHER" id="PTHR43757">
    <property type="entry name" value="AMINOMETHYLTRANSFERASE"/>
    <property type="match status" value="1"/>
</dbReference>
<evidence type="ECO:0000256" key="3">
    <source>
        <dbReference type="ARBA" id="ARBA00022576"/>
    </source>
</evidence>
<dbReference type="HAMAP" id="MF_00259">
    <property type="entry name" value="GcvT"/>
    <property type="match status" value="1"/>
</dbReference>
<dbReference type="InterPro" id="IPR022903">
    <property type="entry name" value="GcvT_bac"/>
</dbReference>
<protein>
    <recommendedName>
        <fullName evidence="2 7">Aminomethyltransferase</fullName>
        <ecNumber evidence="2 7">2.1.2.10</ecNumber>
    </recommendedName>
    <alternativeName>
        <fullName evidence="5 7">Glycine cleavage system T protein</fullName>
    </alternativeName>
</protein>
<dbReference type="FunFam" id="3.30.70.1400:FF:000001">
    <property type="entry name" value="Aminomethyltransferase"/>
    <property type="match status" value="1"/>
</dbReference>
<dbReference type="InterPro" id="IPR027266">
    <property type="entry name" value="TrmE/GcvT-like"/>
</dbReference>
<dbReference type="GO" id="GO:0008168">
    <property type="term" value="F:methyltransferase activity"/>
    <property type="evidence" value="ECO:0007669"/>
    <property type="project" value="UniProtKB-KW"/>
</dbReference>
<keyword evidence="11" id="KW-0489">Methyltransferase</keyword>
<comment type="catalytic activity">
    <reaction evidence="6 7">
        <text>N(6)-[(R)-S(8)-aminomethyldihydrolipoyl]-L-lysyl-[protein] + (6S)-5,6,7,8-tetrahydrofolate = N(6)-[(R)-dihydrolipoyl]-L-lysyl-[protein] + (6R)-5,10-methylene-5,6,7,8-tetrahydrofolate + NH4(+)</text>
        <dbReference type="Rhea" id="RHEA:16945"/>
        <dbReference type="Rhea" id="RHEA-COMP:10475"/>
        <dbReference type="Rhea" id="RHEA-COMP:10492"/>
        <dbReference type="ChEBI" id="CHEBI:15636"/>
        <dbReference type="ChEBI" id="CHEBI:28938"/>
        <dbReference type="ChEBI" id="CHEBI:57453"/>
        <dbReference type="ChEBI" id="CHEBI:83100"/>
        <dbReference type="ChEBI" id="CHEBI:83143"/>
        <dbReference type="EC" id="2.1.2.10"/>
    </reaction>
</comment>
<dbReference type="InterPro" id="IPR013977">
    <property type="entry name" value="GcvT_C"/>
</dbReference>
<evidence type="ECO:0000259" key="9">
    <source>
        <dbReference type="Pfam" id="PF01571"/>
    </source>
</evidence>
<evidence type="ECO:0000256" key="2">
    <source>
        <dbReference type="ARBA" id="ARBA00012616"/>
    </source>
</evidence>
<comment type="function">
    <text evidence="7">The glycine cleavage system catalyzes the degradation of glycine.</text>
</comment>
<dbReference type="InterPro" id="IPR028896">
    <property type="entry name" value="GcvT/YgfZ/DmdA"/>
</dbReference>
<feature type="domain" description="Aminomethyltransferase C-terminal" evidence="10">
    <location>
        <begin position="277"/>
        <end position="354"/>
    </location>
</feature>
<evidence type="ECO:0000256" key="8">
    <source>
        <dbReference type="PIRSR" id="PIRSR006487-1"/>
    </source>
</evidence>
<organism evidence="11 12">
    <name type="scientific">candidate division WOR-3 bacterium</name>
    <dbReference type="NCBI Taxonomy" id="2052148"/>
    <lineage>
        <taxon>Bacteria</taxon>
        <taxon>Bacteria division WOR-3</taxon>
    </lineage>
</organism>
<evidence type="ECO:0000256" key="5">
    <source>
        <dbReference type="ARBA" id="ARBA00031395"/>
    </source>
</evidence>
<comment type="similarity">
    <text evidence="1 7">Belongs to the GcvT family.</text>
</comment>
<evidence type="ECO:0000256" key="6">
    <source>
        <dbReference type="ARBA" id="ARBA00047665"/>
    </source>
</evidence>
<dbReference type="GO" id="GO:0005960">
    <property type="term" value="C:glycine cleavage complex"/>
    <property type="evidence" value="ECO:0007669"/>
    <property type="project" value="InterPro"/>
</dbReference>
<feature type="domain" description="GCVT N-terminal" evidence="9">
    <location>
        <begin position="6"/>
        <end position="258"/>
    </location>
</feature>
<dbReference type="InterPro" id="IPR006223">
    <property type="entry name" value="GcvT"/>
</dbReference>
<dbReference type="EC" id="2.1.2.10" evidence="2 7"/>
<dbReference type="GO" id="GO:0005829">
    <property type="term" value="C:cytosol"/>
    <property type="evidence" value="ECO:0007669"/>
    <property type="project" value="TreeGrafter"/>
</dbReference>
<evidence type="ECO:0000313" key="11">
    <source>
        <dbReference type="EMBL" id="RKX69316.1"/>
    </source>
</evidence>
<sequence length="359" mass="40951">MKKTPFYSRHRALGAQIVEFAGFLMPIRFEGVIPEHLTVRNRLGLFDVSHMGEIEIRGKDRIRFANWITTNDVSRLEINQVQYSTMLYPDGGIVDDLLVYRLSDRIFLVVNAANTDKDYEWILSNKRFDVEIRNVSAQTGQLALQGPIAQEVMARLIDLDLDELRYYWAVETEIGGVPILLSRTGYTGEDGFEIYSSAEEGEKIWDLLFEADPELKPIGLGARDTLRLEMKYCLYGNDITKETNPLEAGLSWIVKLDKEDFIGKDALLKIRSEGVKRRLVGFVMDEGIPRKGYRIYKDGEEIGVVTSGNYSPCLKKGIGMGYVRTGHHKPKSRFEVEVRGKLIGAEVIKPPFYKDFTHR</sequence>
<accession>A0A660SGQ0</accession>
<reference evidence="11 12" key="1">
    <citation type="submission" date="2018-06" db="EMBL/GenBank/DDBJ databases">
        <title>Extensive metabolic versatility and redundancy in microbially diverse, dynamic hydrothermal sediments.</title>
        <authorList>
            <person name="Dombrowski N."/>
            <person name="Teske A."/>
            <person name="Baker B.J."/>
        </authorList>
    </citation>
    <scope>NUCLEOTIDE SEQUENCE [LARGE SCALE GENOMIC DNA]</scope>
    <source>
        <strain evidence="11">B36_G15</strain>
    </source>
</reference>
<dbReference type="PIRSF" id="PIRSF006487">
    <property type="entry name" value="GcvT"/>
    <property type="match status" value="1"/>
</dbReference>
<dbReference type="Proteomes" id="UP000268469">
    <property type="component" value="Unassembled WGS sequence"/>
</dbReference>
<dbReference type="Gene3D" id="4.10.1250.10">
    <property type="entry name" value="Aminomethyltransferase fragment"/>
    <property type="match status" value="1"/>
</dbReference>
<dbReference type="Gene3D" id="2.40.30.110">
    <property type="entry name" value="Aminomethyltransferase beta-barrel domains"/>
    <property type="match status" value="1"/>
</dbReference>
<feature type="binding site" evidence="8">
    <location>
        <position position="193"/>
    </location>
    <ligand>
        <name>substrate</name>
    </ligand>
</feature>
<dbReference type="NCBIfam" id="NF001567">
    <property type="entry name" value="PRK00389.1"/>
    <property type="match status" value="1"/>
</dbReference>
<dbReference type="SUPFAM" id="SSF101790">
    <property type="entry name" value="Aminomethyltransferase beta-barrel domain"/>
    <property type="match status" value="1"/>
</dbReference>
<dbReference type="FunFam" id="2.40.30.110:FF:000003">
    <property type="entry name" value="Aminomethyltransferase"/>
    <property type="match status" value="1"/>
</dbReference>
<keyword evidence="4 7" id="KW-0808">Transferase</keyword>
<dbReference type="InterPro" id="IPR029043">
    <property type="entry name" value="GcvT/YgfZ_C"/>
</dbReference>
<proteinExistence type="inferred from homology"/>
<keyword evidence="3 7" id="KW-0032">Aminotransferase</keyword>
<name>A0A660SGQ0_UNCW3</name>
<evidence type="ECO:0000256" key="7">
    <source>
        <dbReference type="HAMAP-Rule" id="MF_00259"/>
    </source>
</evidence>
<dbReference type="PANTHER" id="PTHR43757:SF2">
    <property type="entry name" value="AMINOMETHYLTRANSFERASE, MITOCHONDRIAL"/>
    <property type="match status" value="1"/>
</dbReference>
<dbReference type="InterPro" id="IPR006222">
    <property type="entry name" value="GCVT_N"/>
</dbReference>
<dbReference type="GO" id="GO:0008483">
    <property type="term" value="F:transaminase activity"/>
    <property type="evidence" value="ECO:0007669"/>
    <property type="project" value="UniProtKB-KW"/>
</dbReference>
<gene>
    <name evidence="7 11" type="primary">gcvT</name>
    <name evidence="11" type="ORF">DRP53_08560</name>
</gene>
<evidence type="ECO:0000256" key="4">
    <source>
        <dbReference type="ARBA" id="ARBA00022679"/>
    </source>
</evidence>
<dbReference type="Pfam" id="PF08669">
    <property type="entry name" value="GCV_T_C"/>
    <property type="match status" value="1"/>
</dbReference>
<dbReference type="Pfam" id="PF01571">
    <property type="entry name" value="GCV_T"/>
    <property type="match status" value="1"/>
</dbReference>